<evidence type="ECO:0000313" key="1">
    <source>
        <dbReference type="EMBL" id="KWN18098.1"/>
    </source>
</evidence>
<evidence type="ECO:0000313" key="2">
    <source>
        <dbReference type="Proteomes" id="UP000068016"/>
    </source>
</evidence>
<dbReference type="AlphaFoldDB" id="A0A108EV85"/>
<reference evidence="1 2" key="1">
    <citation type="submission" date="2015-11" db="EMBL/GenBank/DDBJ databases">
        <title>Expanding the genomic diversity of Burkholderia species for the development of highly accurate diagnostics.</title>
        <authorList>
            <person name="Sahl J."/>
            <person name="Keim P."/>
            <person name="Wagner D."/>
        </authorList>
    </citation>
    <scope>NUCLEOTIDE SEQUENCE [LARGE SCALE GENOMIC DNA]</scope>
    <source>
        <strain evidence="1 2">MSMB793WGS</strain>
    </source>
</reference>
<accession>A0A108EV85</accession>
<organism evidence="1 2">
    <name type="scientific">Burkholderia territorii</name>
    <dbReference type="NCBI Taxonomy" id="1503055"/>
    <lineage>
        <taxon>Bacteria</taxon>
        <taxon>Pseudomonadati</taxon>
        <taxon>Pseudomonadota</taxon>
        <taxon>Betaproteobacteria</taxon>
        <taxon>Burkholderiales</taxon>
        <taxon>Burkholderiaceae</taxon>
        <taxon>Burkholderia</taxon>
        <taxon>Burkholderia cepacia complex</taxon>
    </lineage>
</organism>
<comment type="caution">
    <text evidence="1">The sequence shown here is derived from an EMBL/GenBank/DDBJ whole genome shotgun (WGS) entry which is preliminary data.</text>
</comment>
<protein>
    <submittedName>
        <fullName evidence="1">Uncharacterized protein</fullName>
    </submittedName>
</protein>
<name>A0A108EV85_9BURK</name>
<gene>
    <name evidence="1" type="ORF">WT83_11525</name>
</gene>
<proteinExistence type="predicted"/>
<dbReference type="Proteomes" id="UP000068016">
    <property type="component" value="Unassembled WGS sequence"/>
</dbReference>
<dbReference type="EMBL" id="LPLZ01000033">
    <property type="protein sequence ID" value="KWN18098.1"/>
    <property type="molecule type" value="Genomic_DNA"/>
</dbReference>
<sequence>MRRAFETGLPPRDPAARAFGIGVFEFMPGVCRRDERESETMQPRYAAREACRDGEGANRVGAGETGRCAAQVGEHNDG</sequence>